<evidence type="ECO:0000313" key="9">
    <source>
        <dbReference type="EMBL" id="KAE9521688.1"/>
    </source>
</evidence>
<evidence type="ECO:0000256" key="2">
    <source>
        <dbReference type="ARBA" id="ARBA00022448"/>
    </source>
</evidence>
<sequence length="606" mass="68177">MSTSGTLGRIDRVQLHFTRTLRYVTRPEIVRVVSPGRRFTVLRMELQRTRFSISTVGGTGVHRRLLHRRRILRNGCRQIQQFLIKNEYCKRLVTSTGSISTTSVSVHVDQCRGYRTHWYGYQLLASDTSQNHACCWVGNNILKTIKLRQQQKTRPREAGTNPLSTGILSDLFSEFYVNVLSESEKRGLVMAIFNWGIYAGIGLAFPVGRYVTEMNVGGLFRFNLSLHILNCLKFQLGWRVPYYVSGMIGLIVAALAITTMTEPKRQAISEEADNDNNETSKPRSTVQNTTSTPTESSEKTSIWKVLFQPKILILCIAASIRHTGGFCFAYNADLFYRDIFPGYDLGWSLFVVTFLVGSVGVVIGGVTSDSIVKKYGIRSRVAVLAISQNNYCGPYVLHLYFIDIKLKMEPIILIVLAMNFLFFKTIINNNIFMITKKRKTIESTKNKKLIATPFAYGSIYLGPTGAMVTLAISYLFAEMWFGILFAILVESVPMSVRSTTVGAFLFWMNNFGGNVPMFVEPVRKAYDYKTALAIFYAGFYLLSKFPFSMILSITNGSLMFGTTVLFMGKKKSKNTNVHTLAGIENGGFKNTELENGLKVCSNSTKY</sequence>
<dbReference type="EMBL" id="VYZN01002478">
    <property type="protein sequence ID" value="KAE9521688.1"/>
    <property type="molecule type" value="Genomic_DNA"/>
</dbReference>
<feature type="transmembrane region" description="Helical" evidence="8">
    <location>
        <begin position="242"/>
        <end position="260"/>
    </location>
</feature>
<evidence type="ECO:0000256" key="5">
    <source>
        <dbReference type="ARBA" id="ARBA00023136"/>
    </source>
</evidence>
<feature type="transmembrane region" description="Helical" evidence="8">
    <location>
        <begin position="188"/>
        <end position="207"/>
    </location>
</feature>
<dbReference type="GO" id="GO:0016020">
    <property type="term" value="C:membrane"/>
    <property type="evidence" value="ECO:0007669"/>
    <property type="project" value="UniProtKB-SubCell"/>
</dbReference>
<feature type="transmembrane region" description="Helical" evidence="8">
    <location>
        <begin position="454"/>
        <end position="477"/>
    </location>
</feature>
<dbReference type="SUPFAM" id="SSF103473">
    <property type="entry name" value="MFS general substrate transporter"/>
    <property type="match status" value="1"/>
</dbReference>
<evidence type="ECO:0000313" key="10">
    <source>
        <dbReference type="Proteomes" id="UP000475862"/>
    </source>
</evidence>
<proteinExistence type="inferred from homology"/>
<comment type="subcellular location">
    <subcellularLocation>
        <location evidence="1">Membrane</location>
        <topology evidence="1">Multi-pass membrane protein</topology>
    </subcellularLocation>
</comment>
<feature type="compositionally biased region" description="Polar residues" evidence="7">
    <location>
        <begin position="277"/>
        <end position="288"/>
    </location>
</feature>
<dbReference type="InterPro" id="IPR036259">
    <property type="entry name" value="MFS_trans_sf"/>
</dbReference>
<gene>
    <name evidence="9" type="ORF">AGLY_017908</name>
</gene>
<keyword evidence="10" id="KW-1185">Reference proteome</keyword>
<keyword evidence="2" id="KW-0813">Transport</keyword>
<dbReference type="InterPro" id="IPR011701">
    <property type="entry name" value="MFS"/>
</dbReference>
<keyword evidence="3 8" id="KW-0812">Transmembrane</keyword>
<feature type="transmembrane region" description="Helical" evidence="8">
    <location>
        <begin position="347"/>
        <end position="367"/>
    </location>
</feature>
<dbReference type="Pfam" id="PF07690">
    <property type="entry name" value="MFS_1"/>
    <property type="match status" value="1"/>
</dbReference>
<dbReference type="OrthoDB" id="3639251at2759"/>
<evidence type="ECO:0000256" key="8">
    <source>
        <dbReference type="SAM" id="Phobius"/>
    </source>
</evidence>
<comment type="similarity">
    <text evidence="6">Belongs to the major facilitator superfamily. Spinster (TC 2.A.1.49) family.</text>
</comment>
<name>A0A6G0SU59_APHGL</name>
<dbReference type="PANTHER" id="PTHR23505:SF96">
    <property type="entry name" value="LP14756P"/>
    <property type="match status" value="1"/>
</dbReference>
<feature type="transmembrane region" description="Helical" evidence="8">
    <location>
        <begin position="311"/>
        <end position="332"/>
    </location>
</feature>
<protein>
    <submittedName>
        <fullName evidence="9">Uncharacterized protein</fullName>
    </submittedName>
</protein>
<evidence type="ECO:0000256" key="4">
    <source>
        <dbReference type="ARBA" id="ARBA00022989"/>
    </source>
</evidence>
<evidence type="ECO:0000256" key="1">
    <source>
        <dbReference type="ARBA" id="ARBA00004141"/>
    </source>
</evidence>
<feature type="transmembrane region" description="Helical" evidence="8">
    <location>
        <begin position="411"/>
        <end position="433"/>
    </location>
</feature>
<organism evidence="9 10">
    <name type="scientific">Aphis glycines</name>
    <name type="common">Soybean aphid</name>
    <dbReference type="NCBI Taxonomy" id="307491"/>
    <lineage>
        <taxon>Eukaryota</taxon>
        <taxon>Metazoa</taxon>
        <taxon>Ecdysozoa</taxon>
        <taxon>Arthropoda</taxon>
        <taxon>Hexapoda</taxon>
        <taxon>Insecta</taxon>
        <taxon>Pterygota</taxon>
        <taxon>Neoptera</taxon>
        <taxon>Paraneoptera</taxon>
        <taxon>Hemiptera</taxon>
        <taxon>Sternorrhyncha</taxon>
        <taxon>Aphidomorpha</taxon>
        <taxon>Aphidoidea</taxon>
        <taxon>Aphididae</taxon>
        <taxon>Aphidini</taxon>
        <taxon>Aphis</taxon>
        <taxon>Aphis</taxon>
    </lineage>
</organism>
<dbReference type="InterPro" id="IPR044770">
    <property type="entry name" value="MFS_spinster-like"/>
</dbReference>
<comment type="caution">
    <text evidence="9">The sequence shown here is derived from an EMBL/GenBank/DDBJ whole genome shotgun (WGS) entry which is preliminary data.</text>
</comment>
<dbReference type="Proteomes" id="UP000475862">
    <property type="component" value="Unassembled WGS sequence"/>
</dbReference>
<feature type="transmembrane region" description="Helical" evidence="8">
    <location>
        <begin position="549"/>
        <end position="568"/>
    </location>
</feature>
<dbReference type="AlphaFoldDB" id="A0A6G0SU59"/>
<evidence type="ECO:0000256" key="7">
    <source>
        <dbReference type="SAM" id="MobiDB-lite"/>
    </source>
</evidence>
<feature type="transmembrane region" description="Helical" evidence="8">
    <location>
        <begin position="379"/>
        <end position="399"/>
    </location>
</feature>
<evidence type="ECO:0000256" key="6">
    <source>
        <dbReference type="ARBA" id="ARBA00024338"/>
    </source>
</evidence>
<accession>A0A6G0SU59</accession>
<reference evidence="9 10" key="1">
    <citation type="submission" date="2019-08" db="EMBL/GenBank/DDBJ databases">
        <title>The genome of the soybean aphid Biotype 1, its phylome, world population structure and adaptation to the North American continent.</title>
        <authorList>
            <person name="Giordano R."/>
            <person name="Donthu R.K."/>
            <person name="Hernandez A.G."/>
            <person name="Wright C.L."/>
            <person name="Zimin A.V."/>
        </authorList>
    </citation>
    <scope>NUCLEOTIDE SEQUENCE [LARGE SCALE GENOMIC DNA]</scope>
    <source>
        <tissue evidence="9">Whole aphids</tissue>
    </source>
</reference>
<evidence type="ECO:0000256" key="3">
    <source>
        <dbReference type="ARBA" id="ARBA00022692"/>
    </source>
</evidence>
<dbReference type="Gene3D" id="1.20.1250.20">
    <property type="entry name" value="MFS general substrate transporter like domains"/>
    <property type="match status" value="1"/>
</dbReference>
<keyword evidence="4 8" id="KW-1133">Transmembrane helix</keyword>
<dbReference type="GO" id="GO:0022857">
    <property type="term" value="F:transmembrane transporter activity"/>
    <property type="evidence" value="ECO:0007669"/>
    <property type="project" value="InterPro"/>
</dbReference>
<keyword evidence="5 8" id="KW-0472">Membrane</keyword>
<dbReference type="PANTHER" id="PTHR23505">
    <property type="entry name" value="SPINSTER"/>
    <property type="match status" value="1"/>
</dbReference>
<feature type="region of interest" description="Disordered" evidence="7">
    <location>
        <begin position="268"/>
        <end position="295"/>
    </location>
</feature>